<evidence type="ECO:0000256" key="2">
    <source>
        <dbReference type="ARBA" id="ARBA00008255"/>
    </source>
</evidence>
<evidence type="ECO:0000313" key="10">
    <source>
        <dbReference type="Proteomes" id="UP000295537"/>
    </source>
</evidence>
<evidence type="ECO:0000256" key="3">
    <source>
        <dbReference type="ARBA" id="ARBA00022475"/>
    </source>
</evidence>
<feature type="transmembrane region" description="Helical" evidence="8">
    <location>
        <begin position="210"/>
        <end position="229"/>
    </location>
</feature>
<dbReference type="GO" id="GO:0005886">
    <property type="term" value="C:plasma membrane"/>
    <property type="evidence" value="ECO:0007669"/>
    <property type="project" value="UniProtKB-SubCell"/>
</dbReference>
<name>A0A4V2SKB5_9PAST</name>
<keyword evidence="4" id="KW-0997">Cell inner membrane</keyword>
<keyword evidence="7 8" id="KW-0472">Membrane</keyword>
<evidence type="ECO:0000256" key="8">
    <source>
        <dbReference type="HAMAP-Rule" id="MF_01085"/>
    </source>
</evidence>
<feature type="transmembrane region" description="Helical" evidence="8">
    <location>
        <begin position="86"/>
        <end position="107"/>
    </location>
</feature>
<comment type="caution">
    <text evidence="9">The sequence shown here is derived from an EMBL/GenBank/DDBJ whole genome shotgun (WGS) entry which is preliminary data.</text>
</comment>
<dbReference type="OrthoDB" id="958025at2"/>
<keyword evidence="5 8" id="KW-0812">Transmembrane</keyword>
<comment type="similarity">
    <text evidence="2 8">Belongs to the UPF0283 family.</text>
</comment>
<evidence type="ECO:0000313" key="9">
    <source>
        <dbReference type="EMBL" id="TCP18916.1"/>
    </source>
</evidence>
<evidence type="ECO:0000256" key="1">
    <source>
        <dbReference type="ARBA" id="ARBA00004429"/>
    </source>
</evidence>
<reference evidence="9 10" key="1">
    <citation type="submission" date="2019-03" db="EMBL/GenBank/DDBJ databases">
        <title>Genomic Encyclopedia of Type Strains, Phase IV (KMG-IV): sequencing the most valuable type-strain genomes for metagenomic binning, comparative biology and taxonomic classification.</title>
        <authorList>
            <person name="Goeker M."/>
        </authorList>
    </citation>
    <scope>NUCLEOTIDE SEQUENCE [LARGE SCALE GENOMIC DNA]</scope>
    <source>
        <strain evidence="9 10">DSM 16380</strain>
    </source>
</reference>
<evidence type="ECO:0000256" key="5">
    <source>
        <dbReference type="ARBA" id="ARBA00022692"/>
    </source>
</evidence>
<comment type="subcellular location">
    <subcellularLocation>
        <location evidence="1">Cell inner membrane</location>
        <topology evidence="1">Multi-pass membrane protein</topology>
    </subcellularLocation>
    <subcellularLocation>
        <location evidence="8">Cell membrane</location>
        <topology evidence="8">Multi-pass membrane protein</topology>
    </subcellularLocation>
</comment>
<dbReference type="NCBIfam" id="TIGR01620">
    <property type="entry name" value="hyp_HI0043"/>
    <property type="match status" value="1"/>
</dbReference>
<keyword evidence="6 8" id="KW-1133">Transmembrane helix</keyword>
<keyword evidence="10" id="KW-1185">Reference proteome</keyword>
<dbReference type="InterPro" id="IPR006507">
    <property type="entry name" value="UPF0283"/>
</dbReference>
<dbReference type="PANTHER" id="PTHR39342">
    <property type="entry name" value="UPF0283 MEMBRANE PROTEIN YCJF"/>
    <property type="match status" value="1"/>
</dbReference>
<evidence type="ECO:0000256" key="6">
    <source>
        <dbReference type="ARBA" id="ARBA00022989"/>
    </source>
</evidence>
<dbReference type="InterPro" id="IPR021147">
    <property type="entry name" value="DUF697"/>
</dbReference>
<dbReference type="EMBL" id="SLXJ01000001">
    <property type="protein sequence ID" value="TCP18916.1"/>
    <property type="molecule type" value="Genomic_DNA"/>
</dbReference>
<sequence length="353" mass="40208">MEKRIFSEQQDTSSLPAYQAKREFSTEDVIIEDNKELEEIKDIALSVEPRSRFWIRLFLAGVGLFVVAVFAQSVQWIIETWRANEWIYLVFSLAFFAISLVGVSTLIREWRKLVWLGKYRQFQQTSEQLRQGISQASGEQAVDFCKKVFSNATSSAFVKKPLLQQGKQRFFEQLDEAYNSQEVLYLFSENVLVPIDKQMKKLISKSASENALIVALSPLALVDVLFIAWRNIRLVNQITQAYGMELGYFSRLALFKMVLKNMAFAGVAELATDIGGEVFSQSLTARFSARAAQGIGVGLLTARLGIKAMEFCRPIAFQANERPKLSVVRQELLGVLKERLFRKNTEKAVEKER</sequence>
<evidence type="ECO:0000256" key="7">
    <source>
        <dbReference type="ARBA" id="ARBA00023136"/>
    </source>
</evidence>
<gene>
    <name evidence="9" type="ORF">EV693_101183</name>
</gene>
<dbReference type="AlphaFoldDB" id="A0A4V2SKB5"/>
<feature type="transmembrane region" description="Helical" evidence="8">
    <location>
        <begin position="53"/>
        <end position="74"/>
    </location>
</feature>
<organism evidence="9 10">
    <name type="scientific">Nicoletella semolina</name>
    <dbReference type="NCBI Taxonomy" id="271160"/>
    <lineage>
        <taxon>Bacteria</taxon>
        <taxon>Pseudomonadati</taxon>
        <taxon>Pseudomonadota</taxon>
        <taxon>Gammaproteobacteria</taxon>
        <taxon>Pasteurellales</taxon>
        <taxon>Pasteurellaceae</taxon>
        <taxon>Nicoletella</taxon>
    </lineage>
</organism>
<dbReference type="Proteomes" id="UP000295537">
    <property type="component" value="Unassembled WGS sequence"/>
</dbReference>
<dbReference type="PANTHER" id="PTHR39342:SF1">
    <property type="entry name" value="UPF0283 MEMBRANE PROTEIN YCJF"/>
    <property type="match status" value="1"/>
</dbReference>
<accession>A0A4V2SKB5</accession>
<evidence type="ECO:0000256" key="4">
    <source>
        <dbReference type="ARBA" id="ARBA00022519"/>
    </source>
</evidence>
<dbReference type="HAMAP" id="MF_01085">
    <property type="entry name" value="UPF0283"/>
    <property type="match status" value="1"/>
</dbReference>
<keyword evidence="3 8" id="KW-1003">Cell membrane</keyword>
<dbReference type="RefSeq" id="WP_132500517.1">
    <property type="nucleotide sequence ID" value="NZ_LVXA01000001.1"/>
</dbReference>
<proteinExistence type="inferred from homology"/>
<protein>
    <recommendedName>
        <fullName evidence="8">UPF0283 membrane protein EV693_101183</fullName>
    </recommendedName>
</protein>
<dbReference type="Pfam" id="PF05128">
    <property type="entry name" value="DUF697"/>
    <property type="match status" value="1"/>
</dbReference>